<dbReference type="AlphaFoldDB" id="A0A0E9WA74"/>
<reference evidence="1" key="2">
    <citation type="journal article" date="2015" name="Fish Shellfish Immunol.">
        <title>Early steps in the European eel (Anguilla anguilla)-Vibrio vulnificus interaction in the gills: Role of the RtxA13 toxin.</title>
        <authorList>
            <person name="Callol A."/>
            <person name="Pajuelo D."/>
            <person name="Ebbesson L."/>
            <person name="Teles M."/>
            <person name="MacKenzie S."/>
            <person name="Amaro C."/>
        </authorList>
    </citation>
    <scope>NUCLEOTIDE SEQUENCE</scope>
</reference>
<sequence>MRTYKIHPITNGFYVQESAQVICQYVFLQQLKSDCFKNKSSPALQIITYSQVMSNCSTGHE</sequence>
<dbReference type="EMBL" id="GBXM01021298">
    <property type="protein sequence ID" value="JAH87279.1"/>
    <property type="molecule type" value="Transcribed_RNA"/>
</dbReference>
<accession>A0A0E9WA74</accession>
<protein>
    <submittedName>
        <fullName evidence="1">Uncharacterized protein</fullName>
    </submittedName>
</protein>
<proteinExistence type="predicted"/>
<reference evidence="1" key="1">
    <citation type="submission" date="2014-11" db="EMBL/GenBank/DDBJ databases">
        <authorList>
            <person name="Amaro Gonzalez C."/>
        </authorList>
    </citation>
    <scope>NUCLEOTIDE SEQUENCE</scope>
</reference>
<evidence type="ECO:0000313" key="1">
    <source>
        <dbReference type="EMBL" id="JAH87279.1"/>
    </source>
</evidence>
<name>A0A0E9WA74_ANGAN</name>
<organism evidence="1">
    <name type="scientific">Anguilla anguilla</name>
    <name type="common">European freshwater eel</name>
    <name type="synonym">Muraena anguilla</name>
    <dbReference type="NCBI Taxonomy" id="7936"/>
    <lineage>
        <taxon>Eukaryota</taxon>
        <taxon>Metazoa</taxon>
        <taxon>Chordata</taxon>
        <taxon>Craniata</taxon>
        <taxon>Vertebrata</taxon>
        <taxon>Euteleostomi</taxon>
        <taxon>Actinopterygii</taxon>
        <taxon>Neopterygii</taxon>
        <taxon>Teleostei</taxon>
        <taxon>Anguilliformes</taxon>
        <taxon>Anguillidae</taxon>
        <taxon>Anguilla</taxon>
    </lineage>
</organism>